<gene>
    <name evidence="2" type="ORF">KIPB_009503</name>
</gene>
<comment type="caution">
    <text evidence="2">The sequence shown here is derived from an EMBL/GenBank/DDBJ whole genome shotgun (WGS) entry which is preliminary data.</text>
</comment>
<dbReference type="AlphaFoldDB" id="A0A9K3D1W1"/>
<evidence type="ECO:0000313" key="3">
    <source>
        <dbReference type="Proteomes" id="UP000265618"/>
    </source>
</evidence>
<accession>A0A9K3D1W1</accession>
<feature type="compositionally biased region" description="Basic residues" evidence="1">
    <location>
        <begin position="10"/>
        <end position="21"/>
    </location>
</feature>
<reference evidence="2 3" key="1">
    <citation type="journal article" date="2018" name="PLoS ONE">
        <title>The draft genome of Kipferlia bialata reveals reductive genome evolution in fornicate parasites.</title>
        <authorList>
            <person name="Tanifuji G."/>
            <person name="Takabayashi S."/>
            <person name="Kume K."/>
            <person name="Takagi M."/>
            <person name="Nakayama T."/>
            <person name="Kamikawa R."/>
            <person name="Inagaki Y."/>
            <person name="Hashimoto T."/>
        </authorList>
    </citation>
    <scope>NUCLEOTIDE SEQUENCE [LARGE SCALE GENOMIC DNA]</scope>
    <source>
        <strain evidence="2">NY0173</strain>
    </source>
</reference>
<dbReference type="Proteomes" id="UP000265618">
    <property type="component" value="Unassembled WGS sequence"/>
</dbReference>
<evidence type="ECO:0000313" key="2">
    <source>
        <dbReference type="EMBL" id="GIQ87459.1"/>
    </source>
</evidence>
<keyword evidence="3" id="KW-1185">Reference proteome</keyword>
<name>A0A9K3D1W1_9EUKA</name>
<feature type="compositionally biased region" description="Basic and acidic residues" evidence="1">
    <location>
        <begin position="22"/>
        <end position="33"/>
    </location>
</feature>
<sequence>MASLTAMPKVTKRPNKKAKARAKAEQAKAEQAKSVKTPKQAEAPQVTETKRLADTLGDAELAVLVRAVWDNMQEIKAFVMKHSKAADPDCTPATAADITALLTSASGKQCWEETRSKHLFYTHVILGNIFKHVGKCQPRAKGAVTVQLPLPGTELKAISAADQVNRIHAHGNVLADRVFGVAEEYPSDESLQSEQFLSAFIAKGVERVRGLPDQPVPKAVAGK</sequence>
<evidence type="ECO:0000256" key="1">
    <source>
        <dbReference type="SAM" id="MobiDB-lite"/>
    </source>
</evidence>
<feature type="region of interest" description="Disordered" evidence="1">
    <location>
        <begin position="1"/>
        <end position="45"/>
    </location>
</feature>
<organism evidence="2 3">
    <name type="scientific">Kipferlia bialata</name>
    <dbReference type="NCBI Taxonomy" id="797122"/>
    <lineage>
        <taxon>Eukaryota</taxon>
        <taxon>Metamonada</taxon>
        <taxon>Carpediemonas-like organisms</taxon>
        <taxon>Kipferlia</taxon>
    </lineage>
</organism>
<dbReference type="EMBL" id="BDIP01003244">
    <property type="protein sequence ID" value="GIQ87459.1"/>
    <property type="molecule type" value="Genomic_DNA"/>
</dbReference>
<proteinExistence type="predicted"/>
<protein>
    <submittedName>
        <fullName evidence="2">Uncharacterized protein</fullName>
    </submittedName>
</protein>